<proteinExistence type="predicted"/>
<evidence type="ECO:0000313" key="2">
    <source>
        <dbReference type="Proteomes" id="UP000010482"/>
    </source>
</evidence>
<dbReference type="EMBL" id="CP003944">
    <property type="protein sequence ID" value="AFZ51477.1"/>
    <property type="molecule type" value="Genomic_DNA"/>
</dbReference>
<gene>
    <name evidence="1" type="ORF">Dacsa_2924</name>
</gene>
<reference evidence="1" key="1">
    <citation type="submission" date="2012-04" db="EMBL/GenBank/DDBJ databases">
        <title>Finished genome of Dactylococcopsis salina PCC 8305.</title>
        <authorList>
            <consortium name="US DOE Joint Genome Institute"/>
            <person name="Gugger M."/>
            <person name="Coursin T."/>
            <person name="Rippka R."/>
            <person name="Tandeau De Marsac N."/>
            <person name="Huntemann M."/>
            <person name="Wei C.-L."/>
            <person name="Han J."/>
            <person name="Detter J.C."/>
            <person name="Han C."/>
            <person name="Tapia R."/>
            <person name="Daligault H."/>
            <person name="Chen A."/>
            <person name="Krypides N."/>
            <person name="Mavromatis K."/>
            <person name="Markowitz V."/>
            <person name="Szeto E."/>
            <person name="Ivanova N."/>
            <person name="Ovchinnikova G."/>
            <person name="Pagani I."/>
            <person name="Pati A."/>
            <person name="Goodwin L."/>
            <person name="Peters L."/>
            <person name="Pitluck S."/>
            <person name="Woyke T."/>
            <person name="Kerfeld C."/>
        </authorList>
    </citation>
    <scope>NUCLEOTIDE SEQUENCE [LARGE SCALE GENOMIC DNA]</scope>
    <source>
        <strain evidence="1">PCC 8305</strain>
    </source>
</reference>
<dbReference type="KEGG" id="dsl:Dacsa_2924"/>
<dbReference type="AlphaFoldDB" id="K9YYA2"/>
<dbReference type="RefSeq" id="WP_015230457.1">
    <property type="nucleotide sequence ID" value="NC_019780.1"/>
</dbReference>
<keyword evidence="2" id="KW-1185">Reference proteome</keyword>
<organism evidence="1 2">
    <name type="scientific">Dactylococcopsis salina (strain PCC 8305)</name>
    <name type="common">Myxobactron salinum</name>
    <dbReference type="NCBI Taxonomy" id="13035"/>
    <lineage>
        <taxon>Bacteria</taxon>
        <taxon>Bacillati</taxon>
        <taxon>Cyanobacteriota</taxon>
        <taxon>Cyanophyceae</taxon>
        <taxon>Nodosilineales</taxon>
        <taxon>Cymatolegaceae</taxon>
        <taxon>Dactylococcopsis</taxon>
    </lineage>
</organism>
<dbReference type="STRING" id="13035.Dacsa_2924"/>
<protein>
    <submittedName>
        <fullName evidence="1">Uncharacterized protein</fullName>
    </submittedName>
</protein>
<name>K9YYA2_DACS8</name>
<evidence type="ECO:0000313" key="1">
    <source>
        <dbReference type="EMBL" id="AFZ51477.1"/>
    </source>
</evidence>
<dbReference type="HOGENOM" id="CLU_3232540_0_0_3"/>
<dbReference type="Proteomes" id="UP000010482">
    <property type="component" value="Chromosome"/>
</dbReference>
<sequence length="43" mass="4943">MIAGAIACGHFTILDYGTVELFTFFPSDEPDQRENEFLKFLEE</sequence>
<accession>K9YYA2</accession>